<dbReference type="SUPFAM" id="SSF52317">
    <property type="entry name" value="Class I glutamine amidotransferase-like"/>
    <property type="match status" value="1"/>
</dbReference>
<dbReference type="InterPro" id="IPR029062">
    <property type="entry name" value="Class_I_gatase-like"/>
</dbReference>
<dbReference type="GO" id="GO:0033969">
    <property type="term" value="F:gamma-glutamyl-gamma-aminobutyrate hydrolase activity"/>
    <property type="evidence" value="ECO:0007669"/>
    <property type="project" value="TreeGrafter"/>
</dbReference>
<dbReference type="PANTHER" id="PTHR43235">
    <property type="entry name" value="GLUTAMINE AMIDOTRANSFERASE PB2B2.05-RELATED"/>
    <property type="match status" value="1"/>
</dbReference>
<protein>
    <submittedName>
        <fullName evidence="1">Peptidase C26</fullName>
    </submittedName>
</protein>
<gene>
    <name evidence="1" type="ORF">SPIRO4BDMA_40051</name>
</gene>
<sequence length="240" mass="26414">MTKPLIGITSFEDRSRQPAPYISLKDSYVRAIGAAGGIPVVLPVTNKEQAHLLIPRLDGIIFSGGNDVAPWFFGEEPLPGLGSWDTWRDEWEIELCNRAWDAKLPMLGICRGCQLMNVARGGTVIQDIERSDSKALLHNPAIPHDELCHHIVIEKGSSLFALFATEKLLVNSLHHQAIEEPAQDFKVTARSPDGIIEVLEAKDGRFALALQFHPEGLFVRYPAFLAPFKALVEAASKNSG</sequence>
<dbReference type="PANTHER" id="PTHR43235:SF1">
    <property type="entry name" value="GLUTAMINE AMIDOTRANSFERASE PB2B2.05-RELATED"/>
    <property type="match status" value="1"/>
</dbReference>
<dbReference type="InterPro" id="IPR011697">
    <property type="entry name" value="Peptidase_C26"/>
</dbReference>
<dbReference type="AlphaFoldDB" id="A0A3P3XMH2"/>
<name>A0A3P3XMH2_9SPIR</name>
<dbReference type="Gene3D" id="3.40.50.880">
    <property type="match status" value="1"/>
</dbReference>
<dbReference type="InterPro" id="IPR044668">
    <property type="entry name" value="PuuD-like"/>
</dbReference>
<dbReference type="GO" id="GO:0006598">
    <property type="term" value="P:polyamine catabolic process"/>
    <property type="evidence" value="ECO:0007669"/>
    <property type="project" value="TreeGrafter"/>
</dbReference>
<dbReference type="PROSITE" id="PS51273">
    <property type="entry name" value="GATASE_TYPE_1"/>
    <property type="match status" value="1"/>
</dbReference>
<reference evidence="1" key="1">
    <citation type="submission" date="2017-02" db="EMBL/GenBank/DDBJ databases">
        <authorList>
            <person name="Regsiter A."/>
            <person name="William W."/>
        </authorList>
    </citation>
    <scope>NUCLEOTIDE SEQUENCE</scope>
    <source>
        <strain evidence="1">BdmA 4</strain>
    </source>
</reference>
<dbReference type="EMBL" id="FWDO01000004">
    <property type="protein sequence ID" value="SLM17482.1"/>
    <property type="molecule type" value="Genomic_DNA"/>
</dbReference>
<dbReference type="Pfam" id="PF07722">
    <property type="entry name" value="Peptidase_C26"/>
    <property type="match status" value="1"/>
</dbReference>
<accession>A0A3P3XMH2</accession>
<evidence type="ECO:0000313" key="1">
    <source>
        <dbReference type="EMBL" id="SLM17482.1"/>
    </source>
</evidence>
<dbReference type="CDD" id="cd01745">
    <property type="entry name" value="GATase1_2"/>
    <property type="match status" value="1"/>
</dbReference>
<proteinExistence type="predicted"/>
<organism evidence="1">
    <name type="scientific">uncultured spirochete</name>
    <dbReference type="NCBI Taxonomy" id="156406"/>
    <lineage>
        <taxon>Bacteria</taxon>
        <taxon>Pseudomonadati</taxon>
        <taxon>Spirochaetota</taxon>
        <taxon>Spirochaetia</taxon>
        <taxon>Spirochaetales</taxon>
        <taxon>environmental samples</taxon>
    </lineage>
</organism>
<dbReference type="GO" id="GO:0005829">
    <property type="term" value="C:cytosol"/>
    <property type="evidence" value="ECO:0007669"/>
    <property type="project" value="TreeGrafter"/>
</dbReference>